<protein>
    <submittedName>
        <fullName evidence="2">Uncharacterized protein</fullName>
    </submittedName>
</protein>
<dbReference type="OrthoDB" id="10266385at2759"/>
<organism evidence="2 3">
    <name type="scientific">Zostera marina</name>
    <name type="common">Eelgrass</name>
    <dbReference type="NCBI Taxonomy" id="29655"/>
    <lineage>
        <taxon>Eukaryota</taxon>
        <taxon>Viridiplantae</taxon>
        <taxon>Streptophyta</taxon>
        <taxon>Embryophyta</taxon>
        <taxon>Tracheophyta</taxon>
        <taxon>Spermatophyta</taxon>
        <taxon>Magnoliopsida</taxon>
        <taxon>Liliopsida</taxon>
        <taxon>Zosteraceae</taxon>
        <taxon>Zostera</taxon>
    </lineage>
</organism>
<keyword evidence="3" id="KW-1185">Reference proteome</keyword>
<feature type="region of interest" description="Disordered" evidence="1">
    <location>
        <begin position="42"/>
        <end position="75"/>
    </location>
</feature>
<accession>A0A0K9PP82</accession>
<evidence type="ECO:0000256" key="1">
    <source>
        <dbReference type="SAM" id="MobiDB-lite"/>
    </source>
</evidence>
<reference evidence="3" key="1">
    <citation type="journal article" date="2016" name="Nature">
        <title>The genome of the seagrass Zostera marina reveals angiosperm adaptation to the sea.</title>
        <authorList>
            <person name="Olsen J.L."/>
            <person name="Rouze P."/>
            <person name="Verhelst B."/>
            <person name="Lin Y.-C."/>
            <person name="Bayer T."/>
            <person name="Collen J."/>
            <person name="Dattolo E."/>
            <person name="De Paoli E."/>
            <person name="Dittami S."/>
            <person name="Maumus F."/>
            <person name="Michel G."/>
            <person name="Kersting A."/>
            <person name="Lauritano C."/>
            <person name="Lohaus R."/>
            <person name="Toepel M."/>
            <person name="Tonon T."/>
            <person name="Vanneste K."/>
            <person name="Amirebrahimi M."/>
            <person name="Brakel J."/>
            <person name="Bostroem C."/>
            <person name="Chovatia M."/>
            <person name="Grimwood J."/>
            <person name="Jenkins J.W."/>
            <person name="Jueterbock A."/>
            <person name="Mraz A."/>
            <person name="Stam W.T."/>
            <person name="Tice H."/>
            <person name="Bornberg-Bauer E."/>
            <person name="Green P.J."/>
            <person name="Pearson G.A."/>
            <person name="Procaccini G."/>
            <person name="Duarte C.M."/>
            <person name="Schmutz J."/>
            <person name="Reusch T.B.H."/>
            <person name="Van de Peer Y."/>
        </authorList>
    </citation>
    <scope>NUCLEOTIDE SEQUENCE [LARGE SCALE GENOMIC DNA]</scope>
    <source>
        <strain evidence="3">cv. Finnish</strain>
    </source>
</reference>
<evidence type="ECO:0000313" key="2">
    <source>
        <dbReference type="EMBL" id="KMZ70776.1"/>
    </source>
</evidence>
<dbReference type="Proteomes" id="UP000036987">
    <property type="component" value="Unassembled WGS sequence"/>
</dbReference>
<evidence type="ECO:0000313" key="3">
    <source>
        <dbReference type="Proteomes" id="UP000036987"/>
    </source>
</evidence>
<proteinExistence type="predicted"/>
<comment type="caution">
    <text evidence="2">The sequence shown here is derived from an EMBL/GenBank/DDBJ whole genome shotgun (WGS) entry which is preliminary data.</text>
</comment>
<feature type="compositionally biased region" description="Polar residues" evidence="1">
    <location>
        <begin position="66"/>
        <end position="75"/>
    </location>
</feature>
<name>A0A0K9PP82_ZOSMR</name>
<sequence>MASIFLSAPVSKDISDFNRSSWRPFLPNSHSLSGASMLCVGGSGRAKNQNAGRLSTNAVATKVDASESSTDSKPG</sequence>
<feature type="compositionally biased region" description="Polar residues" evidence="1">
    <location>
        <begin position="46"/>
        <end position="59"/>
    </location>
</feature>
<gene>
    <name evidence="2" type="ORF">ZOSMA_193G00070</name>
</gene>
<dbReference type="EMBL" id="LFYR01000709">
    <property type="protein sequence ID" value="KMZ70776.1"/>
    <property type="molecule type" value="Genomic_DNA"/>
</dbReference>
<dbReference type="OMA" id="WGSNPAD"/>
<dbReference type="AlphaFoldDB" id="A0A0K9PP82"/>